<reference evidence="2 3" key="1">
    <citation type="submission" date="2019-08" db="EMBL/GenBank/DDBJ databases">
        <authorList>
            <person name="Karlyshev A.V."/>
        </authorList>
    </citation>
    <scope>NUCLEOTIDE SEQUENCE [LARGE SCALE GENOMIC DNA]</scope>
    <source>
        <strain evidence="2 3">Alg18-2.2</strain>
    </source>
</reference>
<dbReference type="PANTHER" id="PTHR42924">
    <property type="entry name" value="EXONUCLEASE"/>
    <property type="match status" value="1"/>
</dbReference>
<dbReference type="InterPro" id="IPR052018">
    <property type="entry name" value="PHP_domain"/>
</dbReference>
<evidence type="ECO:0000313" key="2">
    <source>
        <dbReference type="EMBL" id="TXK65757.1"/>
    </source>
</evidence>
<evidence type="ECO:0000313" key="3">
    <source>
        <dbReference type="Proteomes" id="UP000321248"/>
    </source>
</evidence>
<sequence>MAAIRLAVGVALLVLAGGCGQAGIDQGVPEAEIARLEAVAGEERWWRGNLHTHDLWSDGDDFAESVASRYREAGYHFLALTNHDSVMAGERWLELARSPGGEVALQRRQEAFPEHPIEVRSGVLGPRVRLLSFAEVASLLEVPGEFMLMPGVEVSDSFEGMAIHLNALNTPDLVLPGGGPDPVAVIERNLAAYRALSESASTPIALQLNHPNFGRSLTPEQIMRVSDLRLMEVFNGHPISRDNGDALRPDMELVWDRVLTHRIVSLDLPLVYGTATDDAHHFLGLPNGGARPGRGWVQVLAASLDRAAVVEAMLGGRFYASTGVALERVVSSPKGIRVEVAGEPGVDYTIEFIGTRTGFDPDTHAAVDRFGRPVYASRVYDPAIGAVLSRVDARVAEYRFDEGDLYVRARVTASERHPDPSRPLEYQRAWTQPVEGPAAALARERASAGQAPPLPDHALHRDAIPRFRLLDRNRPIDYGRVDTCGIDVVRRGDNRAGAIVPEGSSVYIGGWIADASHDRPPDSIGLLLEGGETYFAEGPNGSARPDVARALQQPRLEGVGFDITARLDGVAAGEYALGLIAFYPSGAVRCSRDGLVSIAEVAH</sequence>
<evidence type="ECO:0000256" key="1">
    <source>
        <dbReference type="SAM" id="SignalP"/>
    </source>
</evidence>
<feature type="signal peptide" evidence="1">
    <location>
        <begin position="1"/>
        <end position="22"/>
    </location>
</feature>
<dbReference type="PROSITE" id="PS51257">
    <property type="entry name" value="PROKAR_LIPOPROTEIN"/>
    <property type="match status" value="1"/>
</dbReference>
<protein>
    <recommendedName>
        <fullName evidence="4">Polymerase/histidinol phosphatase N-terminal domain-containing protein</fullName>
    </recommendedName>
</protein>
<dbReference type="OrthoDB" id="9804333at2"/>
<feature type="chain" id="PRO_5022719464" description="Polymerase/histidinol phosphatase N-terminal domain-containing protein" evidence="1">
    <location>
        <begin position="23"/>
        <end position="603"/>
    </location>
</feature>
<keyword evidence="3" id="KW-1185">Reference proteome</keyword>
<name>A0A5C8KY67_9GAMM</name>
<dbReference type="InterPro" id="IPR016195">
    <property type="entry name" value="Pol/histidinol_Pase-like"/>
</dbReference>
<evidence type="ECO:0008006" key="4">
    <source>
        <dbReference type="Google" id="ProtNLM"/>
    </source>
</evidence>
<dbReference type="EMBL" id="VRTS01000001">
    <property type="protein sequence ID" value="TXK65757.1"/>
    <property type="molecule type" value="Genomic_DNA"/>
</dbReference>
<dbReference type="Proteomes" id="UP000321248">
    <property type="component" value="Unassembled WGS sequence"/>
</dbReference>
<keyword evidence="1" id="KW-0732">Signal</keyword>
<organism evidence="2 3">
    <name type="scientific">Alkalisalibacterium limincola</name>
    <dbReference type="NCBI Taxonomy" id="2699169"/>
    <lineage>
        <taxon>Bacteria</taxon>
        <taxon>Pseudomonadati</taxon>
        <taxon>Pseudomonadota</taxon>
        <taxon>Gammaproteobacteria</taxon>
        <taxon>Lysobacterales</taxon>
        <taxon>Lysobacteraceae</taxon>
        <taxon>Alkalisalibacterium</taxon>
    </lineage>
</organism>
<proteinExistence type="predicted"/>
<comment type="caution">
    <text evidence="2">The sequence shown here is derived from an EMBL/GenBank/DDBJ whole genome shotgun (WGS) entry which is preliminary data.</text>
</comment>
<dbReference type="Gene3D" id="3.20.20.140">
    <property type="entry name" value="Metal-dependent hydrolases"/>
    <property type="match status" value="1"/>
</dbReference>
<gene>
    <name evidence="2" type="ORF">FU658_01190</name>
</gene>
<dbReference type="SUPFAM" id="SSF89550">
    <property type="entry name" value="PHP domain-like"/>
    <property type="match status" value="1"/>
</dbReference>
<accession>A0A5C8KY67</accession>
<dbReference type="AlphaFoldDB" id="A0A5C8KY67"/>
<dbReference type="PANTHER" id="PTHR42924:SF11">
    <property type="entry name" value="POLYMERASE_HISTIDINOL PHOSPHATASE N-TERMINAL DOMAIN-CONTAINING PROTEIN"/>
    <property type="match status" value="1"/>
</dbReference>
<dbReference type="RefSeq" id="WP_147890430.1">
    <property type="nucleotide sequence ID" value="NZ_VRTS01000001.1"/>
</dbReference>
<dbReference type="GO" id="GO:0035312">
    <property type="term" value="F:5'-3' DNA exonuclease activity"/>
    <property type="evidence" value="ECO:0007669"/>
    <property type="project" value="TreeGrafter"/>
</dbReference>
<dbReference type="GO" id="GO:0004534">
    <property type="term" value="F:5'-3' RNA exonuclease activity"/>
    <property type="evidence" value="ECO:0007669"/>
    <property type="project" value="TreeGrafter"/>
</dbReference>